<name>A0A6A5HDM1_CAERE</name>
<protein>
    <recommendedName>
        <fullName evidence="2">GH18 domain-containing protein</fullName>
    </recommendedName>
</protein>
<dbReference type="SUPFAM" id="SSF51445">
    <property type="entry name" value="(Trans)glycosidases"/>
    <property type="match status" value="2"/>
</dbReference>
<evidence type="ECO:0000313" key="3">
    <source>
        <dbReference type="EMBL" id="KAF1765237.1"/>
    </source>
</evidence>
<sequence length="769" mass="89215">MNEGNNHDYVLITAASPQSEYSERESSSLLRSENVDFIQPFPTNSPIRVIGYYNEFDDIRKSQLSKLTHAIVACVTMNSEGELHFKNDIAQREFLSTINKSKRMENKLKVMISIGGYDNSEHFSTVMESSRNKFVDSIVSFITEHQIDGVNIFWEKPAESKFRYSEFLATLSEKLSEQVRTDDKQYVISIVVPRRRLSGWGSGFDLDSIIDNVDFINVLSMNYYGPLPDEWGHKVWPSAPLFCENDRPKEFSVDYTMRYYIEETRQPGKFNLVIPFYVRLWKNVGEKLKESEVYRDVELKVGKVEGEPNMARRIAEQEGWKLTPASWDEKTKTSYIYNSEAKTFLTFEDERSLAQKMQYVNERNLGGVWIWSVHTDDEDGTLLNSLVKNNRFSQVGDNNYTGSQPNSSTSKRDTSPKQLACEKRVVGYYTEFESVDITKHQISKLTHAVFAYVEMTHEGALRFKNETAKDRFMRLKNESRSVKSNVKVMVSIGGQENSQHFSSVTEDSEKKAVFINSIVSFLKEHKIDGIDLYWKGATQNDKWKYIEFVRELRQKLNGTENKPYLISLTLPAPNIENWEMAYDLEESLDDVDFFNVYAMDYHGPWDNQWGTPAGPIAPLYSTLDSRKQFSVDSTMKYFVCKTKQPSRFNIVIPFFARLWRNVKEAVEPGQEIIRRAELTNNKAVGNPYMSRWTVADQKWELTPATWDEESKSSYIYNPHTKNYLTFEDEKSISAKIDYVNKSNLGGVWIWTIDMDDDKNSLINMVKHQR</sequence>
<dbReference type="EMBL" id="WUAV01000002">
    <property type="protein sequence ID" value="KAF1765237.1"/>
    <property type="molecule type" value="Genomic_DNA"/>
</dbReference>
<accession>A0A6A5HDM1</accession>
<evidence type="ECO:0000259" key="2">
    <source>
        <dbReference type="PROSITE" id="PS51910"/>
    </source>
</evidence>
<dbReference type="Pfam" id="PF00704">
    <property type="entry name" value="Glyco_hydro_18"/>
    <property type="match status" value="2"/>
</dbReference>
<dbReference type="PROSITE" id="PS51910">
    <property type="entry name" value="GH18_2"/>
    <property type="match status" value="2"/>
</dbReference>
<dbReference type="InterPro" id="IPR017853">
    <property type="entry name" value="GH"/>
</dbReference>
<feature type="domain" description="GH18" evidence="2">
    <location>
        <begin position="47"/>
        <end position="393"/>
    </location>
</feature>
<evidence type="ECO:0000256" key="1">
    <source>
        <dbReference type="SAM" id="MobiDB-lite"/>
    </source>
</evidence>
<dbReference type="Gene3D" id="3.20.20.80">
    <property type="entry name" value="Glycosidases"/>
    <property type="match status" value="4"/>
</dbReference>
<dbReference type="GO" id="GO:0005975">
    <property type="term" value="P:carbohydrate metabolic process"/>
    <property type="evidence" value="ECO:0007669"/>
    <property type="project" value="InterPro"/>
</dbReference>
<feature type="compositionally biased region" description="Polar residues" evidence="1">
    <location>
        <begin position="394"/>
        <end position="409"/>
    </location>
</feature>
<dbReference type="InterPro" id="IPR001223">
    <property type="entry name" value="Glyco_hydro18_cat"/>
</dbReference>
<feature type="domain" description="GH18" evidence="2">
    <location>
        <begin position="423"/>
        <end position="769"/>
    </location>
</feature>
<dbReference type="CTD" id="9821747"/>
<gene>
    <name evidence="3" type="ORF">GCK72_005189</name>
</gene>
<dbReference type="Proteomes" id="UP000483820">
    <property type="component" value="Chromosome II"/>
</dbReference>
<dbReference type="SMART" id="SM00636">
    <property type="entry name" value="Glyco_18"/>
    <property type="match status" value="2"/>
</dbReference>
<dbReference type="RefSeq" id="XP_053589268.1">
    <property type="nucleotide sequence ID" value="XM_053725074.1"/>
</dbReference>
<dbReference type="GO" id="GO:0008061">
    <property type="term" value="F:chitin binding"/>
    <property type="evidence" value="ECO:0007669"/>
    <property type="project" value="InterPro"/>
</dbReference>
<proteinExistence type="predicted"/>
<organism evidence="3 4">
    <name type="scientific">Caenorhabditis remanei</name>
    <name type="common">Caenorhabditis vulgaris</name>
    <dbReference type="NCBI Taxonomy" id="31234"/>
    <lineage>
        <taxon>Eukaryota</taxon>
        <taxon>Metazoa</taxon>
        <taxon>Ecdysozoa</taxon>
        <taxon>Nematoda</taxon>
        <taxon>Chromadorea</taxon>
        <taxon>Rhabditida</taxon>
        <taxon>Rhabditina</taxon>
        <taxon>Rhabditomorpha</taxon>
        <taxon>Rhabditoidea</taxon>
        <taxon>Rhabditidae</taxon>
        <taxon>Peloderinae</taxon>
        <taxon>Caenorhabditis</taxon>
    </lineage>
</organism>
<dbReference type="PANTHER" id="PTHR46073">
    <property type="entry name" value="CHITINASE"/>
    <property type="match status" value="1"/>
</dbReference>
<dbReference type="KEGG" id="crq:GCK72_005189"/>
<comment type="caution">
    <text evidence="3">The sequence shown here is derived from an EMBL/GenBank/DDBJ whole genome shotgun (WGS) entry which is preliminary data.</text>
</comment>
<feature type="region of interest" description="Disordered" evidence="1">
    <location>
        <begin position="394"/>
        <end position="416"/>
    </location>
</feature>
<dbReference type="PANTHER" id="PTHR46073:SF7">
    <property type="entry name" value="GH18 DOMAIN-CONTAINING PROTEIN"/>
    <property type="match status" value="1"/>
</dbReference>
<dbReference type="InterPro" id="IPR011583">
    <property type="entry name" value="Chitinase_II/V-like_cat"/>
</dbReference>
<dbReference type="GeneID" id="9821747"/>
<evidence type="ECO:0000313" key="4">
    <source>
        <dbReference type="Proteomes" id="UP000483820"/>
    </source>
</evidence>
<reference evidence="3 4" key="1">
    <citation type="submission" date="2019-12" db="EMBL/GenBank/DDBJ databases">
        <title>Chromosome-level assembly of the Caenorhabditis remanei genome.</title>
        <authorList>
            <person name="Teterina A.A."/>
            <person name="Willis J.H."/>
            <person name="Phillips P.C."/>
        </authorList>
    </citation>
    <scope>NUCLEOTIDE SEQUENCE [LARGE SCALE GENOMIC DNA]</scope>
    <source>
        <strain evidence="3 4">PX506</strain>
        <tissue evidence="3">Whole organism</tissue>
    </source>
</reference>
<dbReference type="AlphaFoldDB" id="A0A6A5HDM1"/>